<dbReference type="InterPro" id="IPR006860">
    <property type="entry name" value="FecR"/>
</dbReference>
<proteinExistence type="predicted"/>
<keyword evidence="4" id="KW-1185">Reference proteome</keyword>
<dbReference type="Proteomes" id="UP000603602">
    <property type="component" value="Unassembled WGS sequence"/>
</dbReference>
<dbReference type="Pfam" id="PF16220">
    <property type="entry name" value="DUF4880"/>
    <property type="match status" value="1"/>
</dbReference>
<gene>
    <name evidence="3" type="ORF">IFO67_14175</name>
</gene>
<dbReference type="PANTHER" id="PTHR30273">
    <property type="entry name" value="PERIPLASMIC SIGNAL SENSOR AND SIGMA FACTOR ACTIVATOR FECR-RELATED"/>
    <property type="match status" value="1"/>
</dbReference>
<dbReference type="EMBL" id="JACYTO010000002">
    <property type="protein sequence ID" value="MBD8504039.1"/>
    <property type="molecule type" value="Genomic_DNA"/>
</dbReference>
<feature type="domain" description="FecR protein" evidence="1">
    <location>
        <begin position="124"/>
        <end position="217"/>
    </location>
</feature>
<feature type="domain" description="FecR N-terminal" evidence="2">
    <location>
        <begin position="13"/>
        <end position="55"/>
    </location>
</feature>
<sequence>MPPEHQPGMAALQQAAEWFATLGEDGADEAQRRRWQAWLAASAEHRHAWARVEAVSERFARIGQQSSPEAARHALSMHPSSGRRQALKLLAGCGVTLLGGWLGHTLLASGGLIDLVAAWTAGERTAVGEVRELALDDGGRLWLNTASAADIDYGPQWRRIALRAGELLISTAADRHQPPRPLVVDTPHGRLTALGTRFSVRLSPEATQVSVFEGAVEIATDGKLVGVLPAGRQARFSRHALGPFDPAETARESWVRGMLVADNRRLDDFIAELARYLPVHLEVAPEVATLRLVGVYPMREPVSDFGRTMMAIQQALPVRARRMDAHHWRIEAR</sequence>
<dbReference type="RefSeq" id="WP_187718820.1">
    <property type="nucleotide sequence ID" value="NZ_JACTAH010000002.1"/>
</dbReference>
<accession>A0ABR9BCH0</accession>
<evidence type="ECO:0000313" key="4">
    <source>
        <dbReference type="Proteomes" id="UP000603602"/>
    </source>
</evidence>
<evidence type="ECO:0000313" key="3">
    <source>
        <dbReference type="EMBL" id="MBD8504039.1"/>
    </source>
</evidence>
<evidence type="ECO:0000259" key="1">
    <source>
        <dbReference type="Pfam" id="PF04773"/>
    </source>
</evidence>
<dbReference type="PIRSF" id="PIRSF018266">
    <property type="entry name" value="FecR"/>
    <property type="match status" value="1"/>
</dbReference>
<name>A0ABR9BCH0_9RHOO</name>
<dbReference type="Pfam" id="PF04773">
    <property type="entry name" value="FecR"/>
    <property type="match status" value="1"/>
</dbReference>
<dbReference type="InterPro" id="IPR032623">
    <property type="entry name" value="FecR_N"/>
</dbReference>
<comment type="caution">
    <text evidence="3">The sequence shown here is derived from an EMBL/GenBank/DDBJ whole genome shotgun (WGS) entry which is preliminary data.</text>
</comment>
<dbReference type="InterPro" id="IPR012373">
    <property type="entry name" value="Ferrdict_sens_TM"/>
</dbReference>
<evidence type="ECO:0000259" key="2">
    <source>
        <dbReference type="Pfam" id="PF16220"/>
    </source>
</evidence>
<dbReference type="Gene3D" id="2.60.120.1440">
    <property type="match status" value="1"/>
</dbReference>
<dbReference type="PANTHER" id="PTHR30273:SF2">
    <property type="entry name" value="PROTEIN FECR"/>
    <property type="match status" value="1"/>
</dbReference>
<organism evidence="3 4">
    <name type="scientific">Thauera sedimentorum</name>
    <dbReference type="NCBI Taxonomy" id="2767595"/>
    <lineage>
        <taxon>Bacteria</taxon>
        <taxon>Pseudomonadati</taxon>
        <taxon>Pseudomonadota</taxon>
        <taxon>Betaproteobacteria</taxon>
        <taxon>Rhodocyclales</taxon>
        <taxon>Zoogloeaceae</taxon>
        <taxon>Thauera</taxon>
    </lineage>
</organism>
<reference evidence="4" key="1">
    <citation type="submission" date="2023-07" db="EMBL/GenBank/DDBJ databases">
        <title>Thauera sp. CAU 1555 isolated from sand of Yaerae Beach.</title>
        <authorList>
            <person name="Kim W."/>
        </authorList>
    </citation>
    <scope>NUCLEOTIDE SEQUENCE [LARGE SCALE GENOMIC DNA]</scope>
    <source>
        <strain evidence="4">CAU 1555</strain>
    </source>
</reference>
<protein>
    <submittedName>
        <fullName evidence="3">FecR domain-containing protein</fullName>
    </submittedName>
</protein>